<dbReference type="PANTHER" id="PTHR43304">
    <property type="entry name" value="PHYTOCHROME-LIKE PROTEIN CPH1"/>
    <property type="match status" value="1"/>
</dbReference>
<feature type="domain" description="PAS" evidence="8">
    <location>
        <begin position="450"/>
        <end position="503"/>
    </location>
</feature>
<evidence type="ECO:0000259" key="8">
    <source>
        <dbReference type="PROSITE" id="PS50112"/>
    </source>
</evidence>
<reference evidence="10 11" key="1">
    <citation type="journal article" date="2012" name="Int. J. Syst. Evol. Microbiol.">
        <title>Marinomonas hwangdonensis sp. nov., isolated from seawater.</title>
        <authorList>
            <person name="Jung Y.T."/>
            <person name="Oh T.K."/>
            <person name="Yoon J.H."/>
        </authorList>
    </citation>
    <scope>NUCLEOTIDE SEQUENCE [LARGE SCALE GENOMIC DNA]</scope>
    <source>
        <strain evidence="10 11">HDW-15</strain>
    </source>
</reference>
<dbReference type="InterPro" id="IPR036890">
    <property type="entry name" value="HATPase_C_sf"/>
</dbReference>
<dbReference type="Gene3D" id="3.30.450.20">
    <property type="entry name" value="PAS domain"/>
    <property type="match status" value="4"/>
</dbReference>
<dbReference type="InterPro" id="IPR003018">
    <property type="entry name" value="GAF"/>
</dbReference>
<dbReference type="InterPro" id="IPR000700">
    <property type="entry name" value="PAS-assoc_C"/>
</dbReference>
<organism evidence="10 11">
    <name type="scientific">Marinomonas hwangdonensis</name>
    <dbReference type="NCBI Taxonomy" id="1053647"/>
    <lineage>
        <taxon>Bacteria</taxon>
        <taxon>Pseudomonadati</taxon>
        <taxon>Pseudomonadota</taxon>
        <taxon>Gammaproteobacteria</taxon>
        <taxon>Oceanospirillales</taxon>
        <taxon>Oceanospirillaceae</taxon>
        <taxon>Marinomonas</taxon>
    </lineage>
</organism>
<accession>A0A3M8Q9H4</accession>
<dbReference type="InterPro" id="IPR036097">
    <property type="entry name" value="HisK_dim/P_sf"/>
</dbReference>
<feature type="domain" description="PAC" evidence="9">
    <location>
        <begin position="381"/>
        <end position="433"/>
    </location>
</feature>
<feature type="domain" description="PAC" evidence="9">
    <location>
        <begin position="639"/>
        <end position="691"/>
    </location>
</feature>
<dbReference type="Gene3D" id="2.10.70.100">
    <property type="match status" value="1"/>
</dbReference>
<dbReference type="PROSITE" id="PS50109">
    <property type="entry name" value="HIS_KIN"/>
    <property type="match status" value="1"/>
</dbReference>
<dbReference type="InterPro" id="IPR035965">
    <property type="entry name" value="PAS-like_dom_sf"/>
</dbReference>
<dbReference type="InterPro" id="IPR029016">
    <property type="entry name" value="GAF-like_dom_sf"/>
</dbReference>
<evidence type="ECO:0000256" key="5">
    <source>
        <dbReference type="ARBA" id="ARBA00022777"/>
    </source>
</evidence>
<evidence type="ECO:0000313" key="10">
    <source>
        <dbReference type="EMBL" id="RNF52728.1"/>
    </source>
</evidence>
<dbReference type="NCBIfam" id="TIGR00229">
    <property type="entry name" value="sensory_box"/>
    <property type="match status" value="3"/>
</dbReference>
<dbReference type="InterPro" id="IPR003661">
    <property type="entry name" value="HisK_dim/P_dom"/>
</dbReference>
<dbReference type="InterPro" id="IPR000014">
    <property type="entry name" value="PAS"/>
</dbReference>
<dbReference type="PRINTS" id="PR00344">
    <property type="entry name" value="BCTRLSENSOR"/>
</dbReference>
<feature type="domain" description="PAC" evidence="9">
    <location>
        <begin position="506"/>
        <end position="557"/>
    </location>
</feature>
<comment type="catalytic activity">
    <reaction evidence="1">
        <text>ATP + protein L-histidine = ADP + protein N-phospho-L-histidine.</text>
        <dbReference type="EC" id="2.7.13.3"/>
    </reaction>
</comment>
<dbReference type="EC" id="2.7.13.3" evidence="2"/>
<dbReference type="SMART" id="SM00091">
    <property type="entry name" value="PAS"/>
    <property type="match status" value="4"/>
</dbReference>
<dbReference type="SUPFAM" id="SSF55874">
    <property type="entry name" value="ATPase domain of HSP90 chaperone/DNA topoisomerase II/histidine kinase"/>
    <property type="match status" value="1"/>
</dbReference>
<dbReference type="RefSeq" id="WP_123094072.1">
    <property type="nucleotide sequence ID" value="NZ_RIZG01000001.1"/>
</dbReference>
<dbReference type="CDD" id="cd00130">
    <property type="entry name" value="PAS"/>
    <property type="match status" value="4"/>
</dbReference>
<evidence type="ECO:0000256" key="2">
    <source>
        <dbReference type="ARBA" id="ARBA00012438"/>
    </source>
</evidence>
<dbReference type="PROSITE" id="PS50113">
    <property type="entry name" value="PAC"/>
    <property type="match status" value="4"/>
</dbReference>
<gene>
    <name evidence="10" type="ORF">EBI00_01010</name>
</gene>
<dbReference type="Pfam" id="PF08447">
    <property type="entry name" value="PAS_3"/>
    <property type="match status" value="4"/>
</dbReference>
<dbReference type="SUPFAM" id="SSF55785">
    <property type="entry name" value="PYP-like sensor domain (PAS domain)"/>
    <property type="match status" value="4"/>
</dbReference>
<dbReference type="SMART" id="SM00086">
    <property type="entry name" value="PAC"/>
    <property type="match status" value="4"/>
</dbReference>
<keyword evidence="6" id="KW-0902">Two-component regulatory system</keyword>
<dbReference type="GO" id="GO:0000155">
    <property type="term" value="F:phosphorelay sensor kinase activity"/>
    <property type="evidence" value="ECO:0007669"/>
    <property type="project" value="InterPro"/>
</dbReference>
<feature type="domain" description="PAS" evidence="8">
    <location>
        <begin position="565"/>
        <end position="637"/>
    </location>
</feature>
<dbReference type="Pfam" id="PF01590">
    <property type="entry name" value="GAF"/>
    <property type="match status" value="1"/>
</dbReference>
<dbReference type="InterPro" id="IPR005467">
    <property type="entry name" value="His_kinase_dom"/>
</dbReference>
<dbReference type="Pfam" id="PF02518">
    <property type="entry name" value="HATPase_c"/>
    <property type="match status" value="1"/>
</dbReference>
<keyword evidence="3" id="KW-0597">Phosphoprotein</keyword>
<dbReference type="InterPro" id="IPR001610">
    <property type="entry name" value="PAC"/>
</dbReference>
<sequence length="914" mass="103291">MQVPEKPVNEDDRLAALELTKLLDTAPEPRFDRLTRLAQLTLNIETVLVSLVDDNRQWFKSKQGLTACETERDVSFCGHAILDEAIFEVPDTLKDKRFANNPLVLGEPFIRFYAGVPLKHMGYLIGTLCFISSKPRILSETEREIAIGFAAAIEQEIQDRLQEHDHEKLLASELMYRSVLEGTRIGTWQWNVQTGETIFNERWADILGYQLAELEPVSIDTWLSFAHPDDLVESGRLLQEHFDGVNSFYDCKCRMKHKNGSYVWVHDRGRVVSWTQDGKPLMMYGTHADISEQKMAELSLLESRDQFKTLVANIPGITFRCKADKDWTMLFMSGHIDPLSGYPSSDFIGNAVRTYDSVIHPDDKEHLGRSIEVAIRERSSWILNYRILHANGSIRWVEERGAAEYDESGQVTFLDGFILDISNEKKLQDQLVKLTQQLPGVVYQFQLWPDGRSAFPYASDTIKAIYGVTPEEVADDATTAFARIYPDDFEGVVQSINYSRDQQAVWQHEYRVYREDQSVIWLSGNAMPEPMTDGSTLWHGYIQDVTQTKEYYLQLEQLNQQLSVAQQSLDLASEQAQMGYWQASLKNGTLWWSPSIYQIFGFDPDEITPSVVLFKSMVHPDDVEKVEQSEEKAKLTGVHNVEHRIIRSDGEIRWVHELAQLVPEAQNPELIMVGSVQDITERMKLQQMKEEFISTVSHELRTPLTSISGALNLLQSTGLVGSSEKAAKLIGIASNNCTQLIHLISDLLDIEKLVAGKMSFEMRPINIRSVLQRAMHDHQLYSGSKNIHFVLDVDAKVDGINLVADEHRLMQILANFLSNAVKYSPSCGRITLSANNQADYIEIAVEDEGEGVPEAFRSRIFQRFSQADAGISKMKGGTGLGLSLNKELAEGMGGSIGYTSIVGCGARFYVRLPI</sequence>
<dbReference type="EMBL" id="RIZG01000001">
    <property type="protein sequence ID" value="RNF52728.1"/>
    <property type="molecule type" value="Genomic_DNA"/>
</dbReference>
<dbReference type="SMART" id="SM00065">
    <property type="entry name" value="GAF"/>
    <property type="match status" value="1"/>
</dbReference>
<feature type="domain" description="PAS" evidence="8">
    <location>
        <begin position="303"/>
        <end position="378"/>
    </location>
</feature>
<keyword evidence="5" id="KW-0418">Kinase</keyword>
<evidence type="ECO:0000256" key="6">
    <source>
        <dbReference type="ARBA" id="ARBA00023012"/>
    </source>
</evidence>
<dbReference type="InterPro" id="IPR052162">
    <property type="entry name" value="Sensor_kinase/Photoreceptor"/>
</dbReference>
<dbReference type="SMART" id="SM00387">
    <property type="entry name" value="HATPase_c"/>
    <property type="match status" value="1"/>
</dbReference>
<dbReference type="Pfam" id="PF00512">
    <property type="entry name" value="HisKA"/>
    <property type="match status" value="1"/>
</dbReference>
<dbReference type="FunFam" id="1.10.287.130:FF:000001">
    <property type="entry name" value="Two-component sensor histidine kinase"/>
    <property type="match status" value="1"/>
</dbReference>
<dbReference type="SUPFAM" id="SSF55781">
    <property type="entry name" value="GAF domain-like"/>
    <property type="match status" value="1"/>
</dbReference>
<dbReference type="InterPro" id="IPR003594">
    <property type="entry name" value="HATPase_dom"/>
</dbReference>
<evidence type="ECO:0000256" key="1">
    <source>
        <dbReference type="ARBA" id="ARBA00000085"/>
    </source>
</evidence>
<feature type="domain" description="Histidine kinase" evidence="7">
    <location>
        <begin position="695"/>
        <end position="914"/>
    </location>
</feature>
<dbReference type="Gene3D" id="3.30.565.10">
    <property type="entry name" value="Histidine kinase-like ATPase, C-terminal domain"/>
    <property type="match status" value="1"/>
</dbReference>
<dbReference type="Gene3D" id="3.30.450.40">
    <property type="match status" value="1"/>
</dbReference>
<evidence type="ECO:0000313" key="11">
    <source>
        <dbReference type="Proteomes" id="UP000280507"/>
    </source>
</evidence>
<dbReference type="AlphaFoldDB" id="A0A3M8Q9H4"/>
<dbReference type="SUPFAM" id="SSF47384">
    <property type="entry name" value="Homodimeric domain of signal transducing histidine kinase"/>
    <property type="match status" value="1"/>
</dbReference>
<dbReference type="Gene3D" id="1.10.287.130">
    <property type="match status" value="1"/>
</dbReference>
<evidence type="ECO:0000259" key="7">
    <source>
        <dbReference type="PROSITE" id="PS50109"/>
    </source>
</evidence>
<dbReference type="InterPro" id="IPR013655">
    <property type="entry name" value="PAS_fold_3"/>
</dbReference>
<evidence type="ECO:0000256" key="4">
    <source>
        <dbReference type="ARBA" id="ARBA00022679"/>
    </source>
</evidence>
<evidence type="ECO:0000259" key="9">
    <source>
        <dbReference type="PROSITE" id="PS50113"/>
    </source>
</evidence>
<dbReference type="PANTHER" id="PTHR43304:SF1">
    <property type="entry name" value="PAC DOMAIN-CONTAINING PROTEIN"/>
    <property type="match status" value="1"/>
</dbReference>
<name>A0A3M8Q9H4_9GAMM</name>
<dbReference type="OrthoDB" id="8573350at2"/>
<dbReference type="CDD" id="cd00082">
    <property type="entry name" value="HisKA"/>
    <property type="match status" value="1"/>
</dbReference>
<keyword evidence="4" id="KW-0808">Transferase</keyword>
<dbReference type="PROSITE" id="PS50112">
    <property type="entry name" value="PAS"/>
    <property type="match status" value="3"/>
</dbReference>
<keyword evidence="11" id="KW-1185">Reference proteome</keyword>
<proteinExistence type="predicted"/>
<comment type="caution">
    <text evidence="10">The sequence shown here is derived from an EMBL/GenBank/DDBJ whole genome shotgun (WGS) entry which is preliminary data.</text>
</comment>
<dbReference type="SMART" id="SM00388">
    <property type="entry name" value="HisKA"/>
    <property type="match status" value="1"/>
</dbReference>
<protein>
    <recommendedName>
        <fullName evidence="2">histidine kinase</fullName>
        <ecNumber evidence="2">2.7.13.3</ecNumber>
    </recommendedName>
</protein>
<dbReference type="Proteomes" id="UP000280507">
    <property type="component" value="Unassembled WGS sequence"/>
</dbReference>
<evidence type="ECO:0000256" key="3">
    <source>
        <dbReference type="ARBA" id="ARBA00022553"/>
    </source>
</evidence>
<dbReference type="InterPro" id="IPR004358">
    <property type="entry name" value="Sig_transdc_His_kin-like_C"/>
</dbReference>
<feature type="domain" description="PAC" evidence="9">
    <location>
        <begin position="249"/>
        <end position="302"/>
    </location>
</feature>